<dbReference type="AlphaFoldDB" id="A0A177A9A3"/>
<evidence type="ECO:0000313" key="2">
    <source>
        <dbReference type="EMBL" id="OAF57684.1"/>
    </source>
</evidence>
<evidence type="ECO:0000256" key="1">
    <source>
        <dbReference type="SAM" id="MobiDB-lite"/>
    </source>
</evidence>
<dbReference type="EMBL" id="KV441399">
    <property type="protein sequence ID" value="OAF57684.1"/>
    <property type="molecule type" value="Genomic_DNA"/>
</dbReference>
<organism evidence="2">
    <name type="scientific">Pseudogymnoascus destructans</name>
    <dbReference type="NCBI Taxonomy" id="655981"/>
    <lineage>
        <taxon>Eukaryota</taxon>
        <taxon>Fungi</taxon>
        <taxon>Dikarya</taxon>
        <taxon>Ascomycota</taxon>
        <taxon>Pezizomycotina</taxon>
        <taxon>Leotiomycetes</taxon>
        <taxon>Thelebolales</taxon>
        <taxon>Thelebolaceae</taxon>
        <taxon>Pseudogymnoascus</taxon>
    </lineage>
</organism>
<feature type="region of interest" description="Disordered" evidence="1">
    <location>
        <begin position="137"/>
        <end position="159"/>
    </location>
</feature>
<protein>
    <submittedName>
        <fullName evidence="2">Uncharacterized protein</fullName>
    </submittedName>
</protein>
<feature type="compositionally biased region" description="Basic and acidic residues" evidence="1">
    <location>
        <begin position="10"/>
        <end position="25"/>
    </location>
</feature>
<gene>
    <name evidence="2" type="ORF">VC83_05692</name>
</gene>
<feature type="region of interest" description="Disordered" evidence="1">
    <location>
        <begin position="1"/>
        <end position="97"/>
    </location>
</feature>
<dbReference type="Proteomes" id="UP000077154">
    <property type="component" value="Unassembled WGS sequence"/>
</dbReference>
<dbReference type="OrthoDB" id="10556913at2759"/>
<dbReference type="GeneID" id="36288757"/>
<accession>A0A177A9A3</accession>
<dbReference type="RefSeq" id="XP_024322972.1">
    <property type="nucleotide sequence ID" value="XM_024469308.1"/>
</dbReference>
<reference evidence="2" key="1">
    <citation type="submission" date="2016-03" db="EMBL/GenBank/DDBJ databases">
        <title>Updated assembly of Pseudogymnoascus destructans, the fungus causing white-nose syndrome of bats.</title>
        <authorList>
            <person name="Palmer J.M."/>
            <person name="Drees K.P."/>
            <person name="Foster J.T."/>
            <person name="Lindner D.L."/>
        </authorList>
    </citation>
    <scope>NUCLEOTIDE SEQUENCE [LARGE SCALE GENOMIC DNA]</scope>
    <source>
        <strain evidence="2">20631-21</strain>
    </source>
</reference>
<sequence length="159" mass="16710">MIGVTSDLPLRGRDGAGDETSKPPTREAGGGGDDGKRQTKDWTFASSLPAPLDVSGTEGDTNRQTKDWTFASSIPLTVGPEEVGKKAMSSGGVGEGQRESIAEGLIDLDMSLSTSPQVSSQYPQSRASTAESLIDLDMSLSPSPPSRRCRNITPQVVFP</sequence>
<name>A0A177A9A3_9PEZI</name>
<proteinExistence type="predicted"/>